<evidence type="ECO:0000256" key="3">
    <source>
        <dbReference type="ARBA" id="ARBA00022833"/>
    </source>
</evidence>
<keyword evidence="6" id="KW-0804">Transcription</keyword>
<dbReference type="InterPro" id="IPR051615">
    <property type="entry name" value="Transcr_Regulatory_Elem"/>
</dbReference>
<feature type="compositionally biased region" description="Basic and acidic residues" evidence="8">
    <location>
        <begin position="842"/>
        <end position="856"/>
    </location>
</feature>
<feature type="region of interest" description="Disordered" evidence="8">
    <location>
        <begin position="732"/>
        <end position="773"/>
    </location>
</feature>
<evidence type="ECO:0000256" key="4">
    <source>
        <dbReference type="ARBA" id="ARBA00023015"/>
    </source>
</evidence>
<keyword evidence="11" id="KW-1185">Reference proteome</keyword>
<protein>
    <submittedName>
        <fullName evidence="10">29505_t:CDS:1</fullName>
    </submittedName>
</protein>
<comment type="subcellular location">
    <subcellularLocation>
        <location evidence="1">Nucleus</location>
    </subcellularLocation>
</comment>
<dbReference type="InterPro" id="IPR001138">
    <property type="entry name" value="Zn2Cys6_DnaBD"/>
</dbReference>
<dbReference type="Pfam" id="PF00172">
    <property type="entry name" value="Zn_clus"/>
    <property type="match status" value="1"/>
</dbReference>
<gene>
    <name evidence="10" type="ORF">GMARGA_LOCUS12694</name>
</gene>
<sequence>MTKKSSVYRLKVTTACQNCQRRKIKCSGEIPCTYCVKLDRECQPGKPGKKRGPPPGQEIIRSRNSRLESIINDAARDPKKREALMNVEGIERHGIDLLRYRDENELQVVDSLTRLRHVSHSEGGPQTKTPIIRDLNNGQHSKVDRWYSQSNVRNGQAQSTDRLELVDNVSPFLRKPKPIYPVHMKERQIAHIESINRNSNESITYRNSLPTDSPASSSSGLVSSLSYPTSPSLASSSSLVLSPKHSPTLSMLPPLSKTITASPKHSSLPTLPPLSSSISSSTNSSFGQSQFWRKPSISHSYLTSNNSSICPHSTFLNDQTHSHSYHTTWNYSYPKPLNNHISDSICLDKNPIHQGSSNLNKGPNIPDLLNLNKGHYTSGSSSFSNKEAIPSNRIDSNSTLTNSEHGPTFYFLPPLQFPQRYHLPPQPNPLPPLQPSLEWTQQISSITRNFNDARVVPKINNEITNLSSPNNHDMTNDVCGITTFNYSDSEKEKNKSVTSESKSISQGNKLIPRFVPIKAYPTDKKPSGYGTRGRSTSSAKTRHSTDGSGAVTYQALNRRSTHTNRNTNGRGVHQTSCQQVKTINGMVGQQNSFNYSYNYDVSDSKYEINKSFTSSVFGVESQFKGNCQNDVMQRGHFTERIDDEPNNVISKIGSIDDSRLIDSSIINKGKASDSINKFVDTISLNAVDSLILADTRRGENKSVTLDETERRTFKEFLDNSLVSSTSKIDCNKYQENEESSRPITPPRCDNENLSTQKNRIGSLQTSDTESVLTPPTIQDDLSAMEFDDCSTSNSSVSITKSTKNNLKKKFQQGKVTHTESKSKLKKDKMGVVTLTDSEDSYNSERNKRNKREDLIKNRASAVPRRITRRTKPPAPKDPSKKWVRRKE</sequence>
<dbReference type="PROSITE" id="PS50048">
    <property type="entry name" value="ZN2_CY6_FUNGAL_2"/>
    <property type="match status" value="1"/>
</dbReference>
<evidence type="ECO:0000259" key="9">
    <source>
        <dbReference type="PROSITE" id="PS50048"/>
    </source>
</evidence>
<comment type="caution">
    <text evidence="10">The sequence shown here is derived from an EMBL/GenBank/DDBJ whole genome shotgun (WGS) entry which is preliminary data.</text>
</comment>
<dbReference type="Gene3D" id="4.10.240.10">
    <property type="entry name" value="Zn(2)-C6 fungal-type DNA-binding domain"/>
    <property type="match status" value="1"/>
</dbReference>
<reference evidence="10 11" key="1">
    <citation type="submission" date="2021-06" db="EMBL/GenBank/DDBJ databases">
        <authorList>
            <person name="Kallberg Y."/>
            <person name="Tangrot J."/>
            <person name="Rosling A."/>
        </authorList>
    </citation>
    <scope>NUCLEOTIDE SEQUENCE [LARGE SCALE GENOMIC DNA]</scope>
    <source>
        <strain evidence="10 11">120-4 pot B 10/14</strain>
    </source>
</reference>
<feature type="region of interest" description="Disordered" evidence="8">
    <location>
        <begin position="203"/>
        <end position="222"/>
    </location>
</feature>
<keyword evidence="2" id="KW-0479">Metal-binding</keyword>
<keyword evidence="7" id="KW-0539">Nucleus</keyword>
<dbReference type="CDD" id="cd00067">
    <property type="entry name" value="GAL4"/>
    <property type="match status" value="1"/>
</dbReference>
<feature type="compositionally biased region" description="Low complexity" evidence="8">
    <location>
        <begin position="527"/>
        <end position="538"/>
    </location>
</feature>
<keyword evidence="5" id="KW-0238">DNA-binding</keyword>
<evidence type="ECO:0000313" key="10">
    <source>
        <dbReference type="EMBL" id="CAG8710277.1"/>
    </source>
</evidence>
<feature type="region of interest" description="Disordered" evidence="8">
    <location>
        <begin position="521"/>
        <end position="549"/>
    </location>
</feature>
<keyword evidence="4" id="KW-0805">Transcription regulation</keyword>
<evidence type="ECO:0000313" key="11">
    <source>
        <dbReference type="Proteomes" id="UP000789901"/>
    </source>
</evidence>
<name>A0ABN7V1E6_GIGMA</name>
<feature type="compositionally biased region" description="Low complexity" evidence="8">
    <location>
        <begin position="208"/>
        <end position="222"/>
    </location>
</feature>
<dbReference type="PANTHER" id="PTHR31313:SF81">
    <property type="entry name" value="TY1 ENHANCER ACTIVATOR"/>
    <property type="match status" value="1"/>
</dbReference>
<evidence type="ECO:0000256" key="5">
    <source>
        <dbReference type="ARBA" id="ARBA00023125"/>
    </source>
</evidence>
<dbReference type="SMART" id="SM00066">
    <property type="entry name" value="GAL4"/>
    <property type="match status" value="1"/>
</dbReference>
<feature type="compositionally biased region" description="Polar residues" evidence="8">
    <location>
        <begin position="496"/>
        <end position="508"/>
    </location>
</feature>
<dbReference type="EMBL" id="CAJVQB010007855">
    <property type="protein sequence ID" value="CAG8710277.1"/>
    <property type="molecule type" value="Genomic_DNA"/>
</dbReference>
<accession>A0ABN7V1E6</accession>
<feature type="domain" description="Zn(2)-C6 fungal-type" evidence="9">
    <location>
        <begin position="15"/>
        <end position="42"/>
    </location>
</feature>
<feature type="region of interest" description="Disordered" evidence="8">
    <location>
        <begin position="252"/>
        <end position="274"/>
    </location>
</feature>
<evidence type="ECO:0000256" key="2">
    <source>
        <dbReference type="ARBA" id="ARBA00022723"/>
    </source>
</evidence>
<feature type="region of interest" description="Disordered" evidence="8">
    <location>
        <begin position="811"/>
        <end position="887"/>
    </location>
</feature>
<evidence type="ECO:0000256" key="8">
    <source>
        <dbReference type="SAM" id="MobiDB-lite"/>
    </source>
</evidence>
<dbReference type="SUPFAM" id="SSF57701">
    <property type="entry name" value="Zn2/Cys6 DNA-binding domain"/>
    <property type="match status" value="1"/>
</dbReference>
<feature type="region of interest" description="Disordered" evidence="8">
    <location>
        <begin position="379"/>
        <end position="400"/>
    </location>
</feature>
<organism evidence="10 11">
    <name type="scientific">Gigaspora margarita</name>
    <dbReference type="NCBI Taxonomy" id="4874"/>
    <lineage>
        <taxon>Eukaryota</taxon>
        <taxon>Fungi</taxon>
        <taxon>Fungi incertae sedis</taxon>
        <taxon>Mucoromycota</taxon>
        <taxon>Glomeromycotina</taxon>
        <taxon>Glomeromycetes</taxon>
        <taxon>Diversisporales</taxon>
        <taxon>Gigasporaceae</taxon>
        <taxon>Gigaspora</taxon>
    </lineage>
</organism>
<evidence type="ECO:0000256" key="6">
    <source>
        <dbReference type="ARBA" id="ARBA00023163"/>
    </source>
</evidence>
<evidence type="ECO:0000256" key="7">
    <source>
        <dbReference type="ARBA" id="ARBA00023242"/>
    </source>
</evidence>
<evidence type="ECO:0000256" key="1">
    <source>
        <dbReference type="ARBA" id="ARBA00004123"/>
    </source>
</evidence>
<dbReference type="Proteomes" id="UP000789901">
    <property type="component" value="Unassembled WGS sequence"/>
</dbReference>
<dbReference type="InterPro" id="IPR036864">
    <property type="entry name" value="Zn2-C6_fun-type_DNA-bd_sf"/>
</dbReference>
<keyword evidence="3" id="KW-0862">Zinc</keyword>
<dbReference type="PANTHER" id="PTHR31313">
    <property type="entry name" value="TY1 ENHANCER ACTIVATOR"/>
    <property type="match status" value="1"/>
</dbReference>
<proteinExistence type="predicted"/>
<feature type="compositionally biased region" description="Polar residues" evidence="8">
    <location>
        <begin position="751"/>
        <end position="773"/>
    </location>
</feature>
<feature type="region of interest" description="Disordered" evidence="8">
    <location>
        <begin position="488"/>
        <end position="508"/>
    </location>
</feature>